<evidence type="ECO:0000256" key="1">
    <source>
        <dbReference type="ARBA" id="ARBA00035018"/>
    </source>
</evidence>
<evidence type="ECO:0000256" key="2">
    <source>
        <dbReference type="ARBA" id="ARBA00035300"/>
    </source>
</evidence>
<evidence type="ECO:0000313" key="3">
    <source>
        <dbReference type="EMBL" id="CAD7229430.1"/>
    </source>
</evidence>
<name>A0A7R8WFJ0_9CRUS</name>
<dbReference type="InterPro" id="IPR026794">
    <property type="entry name" value="ADISSP"/>
</dbReference>
<dbReference type="AlphaFoldDB" id="A0A7R8WFJ0"/>
<dbReference type="Pfam" id="PF15006">
    <property type="entry name" value="DUF4517"/>
    <property type="match status" value="1"/>
</dbReference>
<dbReference type="PANTHER" id="PTHR13287">
    <property type="entry name" value="ADIPOSE-SECRETED SIGNALING PROTEIN"/>
    <property type="match status" value="1"/>
</dbReference>
<dbReference type="EMBL" id="OB662060">
    <property type="protein sequence ID" value="CAD7229430.1"/>
    <property type="molecule type" value="Genomic_DNA"/>
</dbReference>
<comment type="similarity">
    <text evidence="1">Belongs to the ADISSP family.</text>
</comment>
<accession>A0A7R8WFJ0</accession>
<sequence length="176" mass="19810">MSTHMEVDVPDHHVHFSDSDGGDMFPKDHSEISIVKKCPGHVSVHLGFLKHRHRYDVAFNLTREVSEGISSNGAVMPLTCNLRQENVPHMCCMLKSCVDEGPMGLRFNVEFFAHKERLIREEILISDESTGAQLRMEMTARVLGKGKGTPSLKRGVHILSKELDEESDASDWHGFE</sequence>
<reference evidence="3" key="1">
    <citation type="submission" date="2020-11" db="EMBL/GenBank/DDBJ databases">
        <authorList>
            <person name="Tran Van P."/>
        </authorList>
    </citation>
    <scope>NUCLEOTIDE SEQUENCE</scope>
</reference>
<protein>
    <recommendedName>
        <fullName evidence="2">Adipose-secreted signaling protein</fullName>
    </recommendedName>
</protein>
<dbReference type="OrthoDB" id="6246153at2759"/>
<gene>
    <name evidence="3" type="ORF">CTOB1V02_LOCUS7300</name>
</gene>
<proteinExistence type="inferred from homology"/>
<dbReference type="PANTHER" id="PTHR13287:SF2">
    <property type="entry name" value="ADIPOSE-SECRETED SIGNALING PROTEIN"/>
    <property type="match status" value="1"/>
</dbReference>
<organism evidence="3">
    <name type="scientific">Cyprideis torosa</name>
    <dbReference type="NCBI Taxonomy" id="163714"/>
    <lineage>
        <taxon>Eukaryota</taxon>
        <taxon>Metazoa</taxon>
        <taxon>Ecdysozoa</taxon>
        <taxon>Arthropoda</taxon>
        <taxon>Crustacea</taxon>
        <taxon>Oligostraca</taxon>
        <taxon>Ostracoda</taxon>
        <taxon>Podocopa</taxon>
        <taxon>Podocopida</taxon>
        <taxon>Cytherocopina</taxon>
        <taxon>Cytheroidea</taxon>
        <taxon>Cytherideidae</taxon>
        <taxon>Cyprideis</taxon>
    </lineage>
</organism>